<dbReference type="PANTHER" id="PTHR10948:SF23">
    <property type="entry name" value="TRANSPOSASE INSI FOR INSERTION SEQUENCE ELEMENT IS30A-RELATED"/>
    <property type="match status" value="1"/>
</dbReference>
<dbReference type="InterPro" id="IPR001598">
    <property type="entry name" value="Transposase_IS30_CS"/>
</dbReference>
<dbReference type="PROSITE" id="PS50994">
    <property type="entry name" value="INTEGRASE"/>
    <property type="match status" value="1"/>
</dbReference>
<dbReference type="GO" id="GO:0006313">
    <property type="term" value="P:DNA transposition"/>
    <property type="evidence" value="ECO:0007669"/>
    <property type="project" value="InterPro"/>
</dbReference>
<gene>
    <name evidence="4" type="ORF">B1A74_00710</name>
</gene>
<comment type="caution">
    <text evidence="4">The sequence shown here is derived from an EMBL/GenBank/DDBJ whole genome shotgun (WGS) entry which is preliminary data.</text>
</comment>
<dbReference type="GO" id="GO:0015074">
    <property type="term" value="P:DNA integration"/>
    <property type="evidence" value="ECO:0007669"/>
    <property type="project" value="InterPro"/>
</dbReference>
<proteinExistence type="inferred from homology"/>
<keyword evidence="5" id="KW-1185">Reference proteome</keyword>
<protein>
    <submittedName>
        <fullName evidence="4">IS30 family transposase</fullName>
    </submittedName>
</protein>
<dbReference type="PANTHER" id="PTHR10948">
    <property type="entry name" value="TRANSPOSASE"/>
    <property type="match status" value="1"/>
</dbReference>
<dbReference type="SUPFAM" id="SSF53098">
    <property type="entry name" value="Ribonuclease H-like"/>
    <property type="match status" value="1"/>
</dbReference>
<dbReference type="Gene3D" id="3.30.420.10">
    <property type="entry name" value="Ribonuclease H-like superfamily/Ribonuclease H"/>
    <property type="match status" value="1"/>
</dbReference>
<feature type="domain" description="Integrase catalytic" evidence="3">
    <location>
        <begin position="1"/>
        <end position="81"/>
    </location>
</feature>
<dbReference type="InterPro" id="IPR036397">
    <property type="entry name" value="RNaseH_sf"/>
</dbReference>
<dbReference type="InterPro" id="IPR051917">
    <property type="entry name" value="Transposase-Integrase"/>
</dbReference>
<dbReference type="Proteomes" id="UP000189177">
    <property type="component" value="Unassembled WGS sequence"/>
</dbReference>
<dbReference type="OrthoDB" id="9803231at2"/>
<comment type="function">
    <text evidence="1">Required for the transposition of the insertion element.</text>
</comment>
<dbReference type="InterPro" id="IPR053392">
    <property type="entry name" value="Transposase_IS30-like"/>
</dbReference>
<sequence length="87" mass="10125">AAHEQVSAKLACPVYFARPYHSWERGSNENTNGLIREYFPKGTDFAHVSEERIQEIEDKLNLRPRKRLGYRAPIEVLEQSLSRRRAA</sequence>
<dbReference type="InterPro" id="IPR012337">
    <property type="entry name" value="RNaseH-like_sf"/>
</dbReference>
<evidence type="ECO:0000313" key="4">
    <source>
        <dbReference type="EMBL" id="OOC11519.1"/>
    </source>
</evidence>
<dbReference type="GO" id="GO:0003677">
    <property type="term" value="F:DNA binding"/>
    <property type="evidence" value="ECO:0007669"/>
    <property type="project" value="InterPro"/>
</dbReference>
<dbReference type="RefSeq" id="WP_143592217.1">
    <property type="nucleotide sequence ID" value="NZ_MUZR01000002.1"/>
</dbReference>
<dbReference type="PROSITE" id="PS01043">
    <property type="entry name" value="TRANSPOSASE_IS30"/>
    <property type="match status" value="1"/>
</dbReference>
<evidence type="ECO:0000313" key="5">
    <source>
        <dbReference type="Proteomes" id="UP000189177"/>
    </source>
</evidence>
<name>A0A1V3A2J9_9GAMM</name>
<evidence type="ECO:0000256" key="2">
    <source>
        <dbReference type="ARBA" id="ARBA00006363"/>
    </source>
</evidence>
<dbReference type="NCBIfam" id="NF033563">
    <property type="entry name" value="transpos_IS30"/>
    <property type="match status" value="1"/>
</dbReference>
<comment type="similarity">
    <text evidence="2">Belongs to the transposase IS30 family.</text>
</comment>
<evidence type="ECO:0000259" key="3">
    <source>
        <dbReference type="PROSITE" id="PS50994"/>
    </source>
</evidence>
<dbReference type="EMBL" id="MUZR01000002">
    <property type="protein sequence ID" value="OOC11519.1"/>
    <property type="molecule type" value="Genomic_DNA"/>
</dbReference>
<evidence type="ECO:0000256" key="1">
    <source>
        <dbReference type="ARBA" id="ARBA00002190"/>
    </source>
</evidence>
<accession>A0A1V3A2J9</accession>
<dbReference type="InterPro" id="IPR001584">
    <property type="entry name" value="Integrase_cat-core"/>
</dbReference>
<dbReference type="AlphaFoldDB" id="A0A1V3A2J9"/>
<dbReference type="GO" id="GO:0005829">
    <property type="term" value="C:cytosol"/>
    <property type="evidence" value="ECO:0007669"/>
    <property type="project" value="TreeGrafter"/>
</dbReference>
<dbReference type="GO" id="GO:0004803">
    <property type="term" value="F:transposase activity"/>
    <property type="evidence" value="ECO:0007669"/>
    <property type="project" value="InterPro"/>
</dbReference>
<organism evidence="4 5">
    <name type="scientific">Thioalkalivibrio halophilus</name>
    <dbReference type="NCBI Taxonomy" id="252474"/>
    <lineage>
        <taxon>Bacteria</taxon>
        <taxon>Pseudomonadati</taxon>
        <taxon>Pseudomonadota</taxon>
        <taxon>Gammaproteobacteria</taxon>
        <taxon>Chromatiales</taxon>
        <taxon>Ectothiorhodospiraceae</taxon>
        <taxon>Thioalkalivibrio</taxon>
    </lineage>
</organism>
<reference evidence="4 5" key="1">
    <citation type="submission" date="2017-02" db="EMBL/GenBank/DDBJ databases">
        <title>Genomic diversity within the haloalkaliphilic genus Thioalkalivibrio.</title>
        <authorList>
            <person name="Ahn A.-C."/>
            <person name="Meier-Kolthoff J."/>
            <person name="Overmars L."/>
            <person name="Richter M."/>
            <person name="Woyke T."/>
            <person name="Sorokin D.Y."/>
            <person name="Muyzer G."/>
        </authorList>
    </citation>
    <scope>NUCLEOTIDE SEQUENCE [LARGE SCALE GENOMIC DNA]</scope>
    <source>
        <strain evidence="4 5">HL17</strain>
    </source>
</reference>
<feature type="non-terminal residue" evidence="4">
    <location>
        <position position="1"/>
    </location>
</feature>